<evidence type="ECO:0000256" key="8">
    <source>
        <dbReference type="RuleBase" id="RU003346"/>
    </source>
</evidence>
<evidence type="ECO:0000256" key="4">
    <source>
        <dbReference type="ARBA" id="ARBA00022692"/>
    </source>
</evidence>
<evidence type="ECO:0000256" key="6">
    <source>
        <dbReference type="ARBA" id="ARBA00023136"/>
    </source>
</evidence>
<evidence type="ECO:0000259" key="11">
    <source>
        <dbReference type="PROSITE" id="PS50850"/>
    </source>
</evidence>
<organism evidence="12 13">
    <name type="scientific">Puccinia triticina</name>
    <dbReference type="NCBI Taxonomy" id="208348"/>
    <lineage>
        <taxon>Eukaryota</taxon>
        <taxon>Fungi</taxon>
        <taxon>Dikarya</taxon>
        <taxon>Basidiomycota</taxon>
        <taxon>Pucciniomycotina</taxon>
        <taxon>Pucciniomycetes</taxon>
        <taxon>Pucciniales</taxon>
        <taxon>Pucciniaceae</taxon>
        <taxon>Puccinia</taxon>
    </lineage>
</organism>
<dbReference type="NCBIfam" id="TIGR00879">
    <property type="entry name" value="SP"/>
    <property type="match status" value="1"/>
</dbReference>
<dbReference type="InterPro" id="IPR003663">
    <property type="entry name" value="Sugar/inositol_transpt"/>
</dbReference>
<evidence type="ECO:0000256" key="7">
    <source>
        <dbReference type="ARBA" id="ARBA00049119"/>
    </source>
</evidence>
<dbReference type="RefSeq" id="XP_053027329.1">
    <property type="nucleotide sequence ID" value="XM_053163344.1"/>
</dbReference>
<keyword evidence="3 8" id="KW-0813">Transport</keyword>
<evidence type="ECO:0000256" key="9">
    <source>
        <dbReference type="SAM" id="MobiDB-lite"/>
    </source>
</evidence>
<feature type="transmembrane region" description="Helical" evidence="10">
    <location>
        <begin position="308"/>
        <end position="327"/>
    </location>
</feature>
<comment type="similarity">
    <text evidence="2 8">Belongs to the major facilitator superfamily. Sugar transporter (TC 2.A.1.1) family.</text>
</comment>
<dbReference type="PANTHER" id="PTHR48020:SF26">
    <property type="entry name" value="MYO-INOSITOL TRANSPORTER, PUTATIVE (AFU_ORTHOLOGUE AFUA_4G01560)-RELATED"/>
    <property type="match status" value="1"/>
</dbReference>
<name>A0ABY7D2E6_9BASI</name>
<feature type="transmembrane region" description="Helical" evidence="10">
    <location>
        <begin position="442"/>
        <end position="468"/>
    </location>
</feature>
<proteinExistence type="inferred from homology"/>
<keyword evidence="13" id="KW-1185">Reference proteome</keyword>
<dbReference type="InterPro" id="IPR050814">
    <property type="entry name" value="Myo-inositol_Transporter"/>
</dbReference>
<sequence>MAELSTTAEKQSLSGDLHADKPALDPELQRIAQLSAKLENPLSGFSTHELVLQAEEFCQAHGLTDQLENFKRGAILAANPHDLDRIPAITAEERQFIDWESSRRWKQPRMMYFIAVLSSMAAIVQGMDEAVVNGAQIFYYDRFGISDSSRRTAMIQGLVNSAPYLCCSATAPIYTAECAPAPIRGALVMQWQMWTAFGIALGDIVSVVFMDIEPDVAWRLILGSTVVAPVLVCCMIYCAPESPRWYMSKGRVAEAYHAMRKLRFCDLQASRDLFYIAKLLEIENLSLEGRNLLTDMWRVPRVRRAAQASGLVMFMQQFCGVNVIAYYSSQVFIEAGFSRKDALLTTMGTGLVNWVFAIPALYTIDTFGRRNLLLATFPAMSACLFVTGMAFFIPVDGPDDHRRVGVVAAAIYLYMAFYSPGEGPVPFTYSAEAFPLYIRDFGMSYATAVCWFFNFVLAITFPLMLTAFKPQGAFGWYAAWCLIGWVAVFFTLPETKALTLEELDYVFSVPTAKHASYQVKNFMWCFRKYVLRQPISAQLERQELKNAARPQPGSLFLSPYRIRFRILAPNTRPSGRPPGAIIPAPSRGPALVVCDEHVLFRQAWVSKLDNSTYTFDAFERFPQHSSGPHDGKEA</sequence>
<feature type="transmembrane region" description="Helical" evidence="10">
    <location>
        <begin position="342"/>
        <end position="364"/>
    </location>
</feature>
<protein>
    <recommendedName>
        <fullName evidence="11">Major facilitator superfamily (MFS) profile domain-containing protein</fullName>
    </recommendedName>
</protein>
<keyword evidence="6 10" id="KW-0472">Membrane</keyword>
<evidence type="ECO:0000256" key="1">
    <source>
        <dbReference type="ARBA" id="ARBA00004141"/>
    </source>
</evidence>
<evidence type="ECO:0000313" key="13">
    <source>
        <dbReference type="Proteomes" id="UP001164743"/>
    </source>
</evidence>
<evidence type="ECO:0000256" key="5">
    <source>
        <dbReference type="ARBA" id="ARBA00022989"/>
    </source>
</evidence>
<reference evidence="12" key="1">
    <citation type="submission" date="2022-10" db="EMBL/GenBank/DDBJ databases">
        <title>Puccinia triticina Genome sequencing and assembly.</title>
        <authorList>
            <person name="Li C."/>
        </authorList>
    </citation>
    <scope>NUCLEOTIDE SEQUENCE</scope>
    <source>
        <strain evidence="12">Pt15</strain>
    </source>
</reference>
<dbReference type="InterPro" id="IPR036259">
    <property type="entry name" value="MFS_trans_sf"/>
</dbReference>
<dbReference type="EMBL" id="CP110435">
    <property type="protein sequence ID" value="WAQ91774.1"/>
    <property type="molecule type" value="Genomic_DNA"/>
</dbReference>
<dbReference type="PROSITE" id="PS50850">
    <property type="entry name" value="MFS"/>
    <property type="match status" value="1"/>
</dbReference>
<feature type="transmembrane region" description="Helical" evidence="10">
    <location>
        <begin position="371"/>
        <end position="392"/>
    </location>
</feature>
<evidence type="ECO:0000256" key="10">
    <source>
        <dbReference type="SAM" id="Phobius"/>
    </source>
</evidence>
<dbReference type="Gene3D" id="1.20.1250.20">
    <property type="entry name" value="MFS general substrate transporter like domains"/>
    <property type="match status" value="1"/>
</dbReference>
<keyword evidence="5 10" id="KW-1133">Transmembrane helix</keyword>
<keyword evidence="4 10" id="KW-0812">Transmembrane</keyword>
<comment type="catalytic activity">
    <reaction evidence="7">
        <text>myo-inositol(out) + H(+)(out) = myo-inositol(in) + H(+)(in)</text>
        <dbReference type="Rhea" id="RHEA:60364"/>
        <dbReference type="ChEBI" id="CHEBI:15378"/>
        <dbReference type="ChEBI" id="CHEBI:17268"/>
    </reaction>
</comment>
<dbReference type="InterPro" id="IPR020846">
    <property type="entry name" value="MFS_dom"/>
</dbReference>
<gene>
    <name evidence="12" type="ORF">PtA15_15A166</name>
</gene>
<dbReference type="GeneID" id="77804239"/>
<evidence type="ECO:0000313" key="12">
    <source>
        <dbReference type="EMBL" id="WAQ91774.1"/>
    </source>
</evidence>
<dbReference type="Proteomes" id="UP001164743">
    <property type="component" value="Chromosome 15A"/>
</dbReference>
<feature type="region of interest" description="Disordered" evidence="9">
    <location>
        <begin position="1"/>
        <end position="20"/>
    </location>
</feature>
<feature type="domain" description="Major facilitator superfamily (MFS) profile" evidence="11">
    <location>
        <begin position="32"/>
        <end position="496"/>
    </location>
</feature>
<feature type="compositionally biased region" description="Polar residues" evidence="9">
    <location>
        <begin position="1"/>
        <end position="14"/>
    </location>
</feature>
<accession>A0ABY7D2E6</accession>
<dbReference type="PRINTS" id="PR00171">
    <property type="entry name" value="SUGRTRNSPORT"/>
</dbReference>
<dbReference type="Pfam" id="PF00083">
    <property type="entry name" value="Sugar_tr"/>
    <property type="match status" value="1"/>
</dbReference>
<feature type="transmembrane region" description="Helical" evidence="10">
    <location>
        <begin position="404"/>
        <end position="421"/>
    </location>
</feature>
<dbReference type="InterPro" id="IPR005828">
    <property type="entry name" value="MFS_sugar_transport-like"/>
</dbReference>
<feature type="transmembrane region" description="Helical" evidence="10">
    <location>
        <begin position="216"/>
        <end position="239"/>
    </location>
</feature>
<dbReference type="PANTHER" id="PTHR48020">
    <property type="entry name" value="PROTON MYO-INOSITOL COTRANSPORTER"/>
    <property type="match status" value="1"/>
</dbReference>
<dbReference type="SUPFAM" id="SSF103473">
    <property type="entry name" value="MFS general substrate transporter"/>
    <property type="match status" value="1"/>
</dbReference>
<comment type="subcellular location">
    <subcellularLocation>
        <location evidence="1">Membrane</location>
        <topology evidence="1">Multi-pass membrane protein</topology>
    </subcellularLocation>
</comment>
<evidence type="ECO:0000256" key="3">
    <source>
        <dbReference type="ARBA" id="ARBA00022448"/>
    </source>
</evidence>
<evidence type="ECO:0000256" key="2">
    <source>
        <dbReference type="ARBA" id="ARBA00010992"/>
    </source>
</evidence>
<feature type="transmembrane region" description="Helical" evidence="10">
    <location>
        <begin position="474"/>
        <end position="492"/>
    </location>
</feature>